<gene>
    <name evidence="1" type="ORF">RIF29_36787</name>
</gene>
<comment type="caution">
    <text evidence="1">The sequence shown here is derived from an EMBL/GenBank/DDBJ whole genome shotgun (WGS) entry which is preliminary data.</text>
</comment>
<keyword evidence="2" id="KW-1185">Reference proteome</keyword>
<accession>A0AAN9EH23</accession>
<evidence type="ECO:0000313" key="1">
    <source>
        <dbReference type="EMBL" id="KAK7252673.1"/>
    </source>
</evidence>
<dbReference type="AlphaFoldDB" id="A0AAN9EH23"/>
<evidence type="ECO:0000313" key="2">
    <source>
        <dbReference type="Proteomes" id="UP001372338"/>
    </source>
</evidence>
<name>A0AAN9EH23_CROPI</name>
<reference evidence="1 2" key="1">
    <citation type="submission" date="2024-01" db="EMBL/GenBank/DDBJ databases">
        <title>The genomes of 5 underutilized Papilionoideae crops provide insights into root nodulation and disease resistanc.</title>
        <authorList>
            <person name="Yuan L."/>
        </authorList>
    </citation>
    <scope>NUCLEOTIDE SEQUENCE [LARGE SCALE GENOMIC DNA]</scope>
    <source>
        <strain evidence="1">ZHUSHIDOU_FW_LH</strain>
        <tissue evidence="1">Leaf</tissue>
    </source>
</reference>
<dbReference type="EMBL" id="JAYWIO010000007">
    <property type="protein sequence ID" value="KAK7252673.1"/>
    <property type="molecule type" value="Genomic_DNA"/>
</dbReference>
<proteinExistence type="predicted"/>
<protein>
    <submittedName>
        <fullName evidence="1">Uncharacterized protein</fullName>
    </submittedName>
</protein>
<organism evidence="1 2">
    <name type="scientific">Crotalaria pallida</name>
    <name type="common">Smooth rattlebox</name>
    <name type="synonym">Crotalaria striata</name>
    <dbReference type="NCBI Taxonomy" id="3830"/>
    <lineage>
        <taxon>Eukaryota</taxon>
        <taxon>Viridiplantae</taxon>
        <taxon>Streptophyta</taxon>
        <taxon>Embryophyta</taxon>
        <taxon>Tracheophyta</taxon>
        <taxon>Spermatophyta</taxon>
        <taxon>Magnoliopsida</taxon>
        <taxon>eudicotyledons</taxon>
        <taxon>Gunneridae</taxon>
        <taxon>Pentapetalae</taxon>
        <taxon>rosids</taxon>
        <taxon>fabids</taxon>
        <taxon>Fabales</taxon>
        <taxon>Fabaceae</taxon>
        <taxon>Papilionoideae</taxon>
        <taxon>50 kb inversion clade</taxon>
        <taxon>genistoids sensu lato</taxon>
        <taxon>core genistoids</taxon>
        <taxon>Crotalarieae</taxon>
        <taxon>Crotalaria</taxon>
    </lineage>
</organism>
<sequence>MGSTRRLIWKNKGWKSAKECQGQYKKVVGSLGGSKEKVKPKDLFMLAVIGKQKRKENGMDAQTYLVSLMKTLSILGVHLNLVQILIMKANQHVAGLQFEPILNQDVLCC</sequence>
<dbReference type="Proteomes" id="UP001372338">
    <property type="component" value="Unassembled WGS sequence"/>
</dbReference>